<evidence type="ECO:0000313" key="1">
    <source>
        <dbReference type="EMBL" id="OXM99677.1"/>
    </source>
</evidence>
<sequence length="347" mass="39854">MTDTNDIYISPDALTQIMSHMAPTDERRRQEEQIAKERQQSVERLIASGAPTVPLTFAKTLTPPRAKARLMRISTAYNGDLVAQWFVPNTNDSGTCTVESLQESRHMPYSVFPEDVDYVVPMPKHQWLGVCSRSSWDEDDHLRDAAWRIDDDGNVLARGNMGDALLCPTIGKDGTIWATYFDEMPDRWDSDDDELSDDGRYTAGYTGMTVFNDQLHVVSRHHTPTLIGEVYWSHTDGNDFWYLSYPDWMIDHWTPHGWEQPIPANQLGGSPFIAYHNRLARFSGPGEDRDTLYYVPSDPHEPVQTWRKVVVTFPDGTPLQRGHITTWGNMLYYVHGYDWYTLKVFND</sequence>
<organism evidence="1 2">
    <name type="scientific">Bifidobacterium vansinderenii</name>
    <dbReference type="NCBI Taxonomy" id="1984871"/>
    <lineage>
        <taxon>Bacteria</taxon>
        <taxon>Bacillati</taxon>
        <taxon>Actinomycetota</taxon>
        <taxon>Actinomycetes</taxon>
        <taxon>Bifidobacteriales</taxon>
        <taxon>Bifidobacteriaceae</taxon>
        <taxon>Bifidobacterium</taxon>
    </lineage>
</organism>
<reference evidence="1 2" key="1">
    <citation type="submission" date="2017-05" db="EMBL/GenBank/DDBJ databases">
        <title>Bifidobacterium vansinderenii sp. nov.</title>
        <authorList>
            <person name="Lugli G.A."/>
            <person name="Duranti S."/>
            <person name="Mangifesta M."/>
        </authorList>
    </citation>
    <scope>NUCLEOTIDE SEQUENCE [LARGE SCALE GENOMIC DNA]</scope>
    <source>
        <strain evidence="1 2">Tam10B</strain>
    </source>
</reference>
<dbReference type="Proteomes" id="UP000215433">
    <property type="component" value="Unassembled WGS sequence"/>
</dbReference>
<dbReference type="RefSeq" id="WP_093961206.1">
    <property type="nucleotide sequence ID" value="NZ_NEWD01000034.1"/>
</dbReference>
<keyword evidence="2" id="KW-1185">Reference proteome</keyword>
<evidence type="ECO:0000313" key="2">
    <source>
        <dbReference type="Proteomes" id="UP000215433"/>
    </source>
</evidence>
<dbReference type="AlphaFoldDB" id="A0A229VVM5"/>
<protein>
    <submittedName>
        <fullName evidence="1">Uncharacterized protein</fullName>
    </submittedName>
</protein>
<gene>
    <name evidence="1" type="ORF">Tam10B_2100</name>
</gene>
<accession>A0A229VVM5</accession>
<dbReference type="EMBL" id="NEWD01000034">
    <property type="protein sequence ID" value="OXM99677.1"/>
    <property type="molecule type" value="Genomic_DNA"/>
</dbReference>
<name>A0A229VVM5_9BIFI</name>
<proteinExistence type="predicted"/>
<dbReference type="OrthoDB" id="6636929at2"/>
<comment type="caution">
    <text evidence="1">The sequence shown here is derived from an EMBL/GenBank/DDBJ whole genome shotgun (WGS) entry which is preliminary data.</text>
</comment>